<evidence type="ECO:0000256" key="3">
    <source>
        <dbReference type="ARBA" id="ARBA00022741"/>
    </source>
</evidence>
<keyword evidence="4 6" id="KW-0418">Kinase</keyword>
<evidence type="ECO:0000256" key="1">
    <source>
        <dbReference type="ARBA" id="ARBA00009225"/>
    </source>
</evidence>
<sequence>MRPLISVMTSLREVVVAAIKSLLRGKSFIEALLAFWIRPSVLKDQHAGPVKAPIQGPEDFLEEAESLLLGPIDNGGLKEFAERMKLQFRHGLWSNPACMLPSYNHQLPSGYETGQFLALDVGGSTLRVALVDLRSRGFQAAESIIVRMETFKIGVEVKSLQGVAFFDWMAERIQETLAKEDTQNHTLEKPLLMGLAWSFPVEQTSARGGKLQGMGKGFRAEDGLLGQDLGDIINLACRKKGLHVELSAIVNDSSATLLSQAYINPSTRFGLILGTGVNIAAHLPVTTVGLSKYGDRPSTWTEKAGHVIVNTELGMFGKDILPLTKWDEMLKSFHPRPDFQPLEHLVSGMYLGEVCRLVLVDAIESTGIFGGVVPPTLLTRYSLSTETMSDIEADESAALDTARSIFASRHPSTVEPAIDDMKFLKTMCSYISRRSASIVAASLVALWELKTEAEAEFLSGLSVDSAFLTETDAEMKLSRTMVAFNGSVIEHYPNYQENLKGYINSLLTSRNLPTASIDFVLAKESSLLGAAVALASLDENSTLLPN</sequence>
<evidence type="ECO:0000313" key="9">
    <source>
        <dbReference type="EMBL" id="KAK4219818.1"/>
    </source>
</evidence>
<evidence type="ECO:0000313" key="10">
    <source>
        <dbReference type="Proteomes" id="UP001301769"/>
    </source>
</evidence>
<keyword evidence="5 6" id="KW-0067">ATP-binding</keyword>
<gene>
    <name evidence="9" type="ORF">QBC37DRAFT_71964</name>
</gene>
<feature type="domain" description="Hexokinase C-terminal" evidence="8">
    <location>
        <begin position="269"/>
        <end position="535"/>
    </location>
</feature>
<dbReference type="GO" id="GO:0006096">
    <property type="term" value="P:glycolytic process"/>
    <property type="evidence" value="ECO:0007669"/>
    <property type="project" value="UniProtKB-KW"/>
</dbReference>
<dbReference type="GO" id="GO:0004340">
    <property type="term" value="F:glucokinase activity"/>
    <property type="evidence" value="ECO:0007669"/>
    <property type="project" value="TreeGrafter"/>
</dbReference>
<evidence type="ECO:0000259" key="8">
    <source>
        <dbReference type="Pfam" id="PF03727"/>
    </source>
</evidence>
<dbReference type="PROSITE" id="PS51748">
    <property type="entry name" value="HEXOKINASE_2"/>
    <property type="match status" value="1"/>
</dbReference>
<keyword evidence="3 6" id="KW-0547">Nucleotide-binding</keyword>
<dbReference type="SUPFAM" id="SSF53067">
    <property type="entry name" value="Actin-like ATPase domain"/>
    <property type="match status" value="2"/>
</dbReference>
<dbReference type="PANTHER" id="PTHR19443:SF24">
    <property type="entry name" value="PHOSPHOTRANSFERASE"/>
    <property type="match status" value="1"/>
</dbReference>
<keyword evidence="6" id="KW-0324">Glycolysis</keyword>
<evidence type="ECO:0000256" key="2">
    <source>
        <dbReference type="ARBA" id="ARBA00022679"/>
    </source>
</evidence>
<dbReference type="Pfam" id="PF00349">
    <property type="entry name" value="Hexokinase_1"/>
    <property type="match status" value="1"/>
</dbReference>
<dbReference type="EMBL" id="MU858046">
    <property type="protein sequence ID" value="KAK4219818.1"/>
    <property type="molecule type" value="Genomic_DNA"/>
</dbReference>
<evidence type="ECO:0000256" key="5">
    <source>
        <dbReference type="ARBA" id="ARBA00022840"/>
    </source>
</evidence>
<reference evidence="9" key="2">
    <citation type="submission" date="2023-05" db="EMBL/GenBank/DDBJ databases">
        <authorList>
            <consortium name="Lawrence Berkeley National Laboratory"/>
            <person name="Steindorff A."/>
            <person name="Hensen N."/>
            <person name="Bonometti L."/>
            <person name="Westerberg I."/>
            <person name="Brannstrom I.O."/>
            <person name="Guillou S."/>
            <person name="Cros-Aarteil S."/>
            <person name="Calhoun S."/>
            <person name="Haridas S."/>
            <person name="Kuo A."/>
            <person name="Mondo S."/>
            <person name="Pangilinan J."/>
            <person name="Riley R."/>
            <person name="Labutti K."/>
            <person name="Andreopoulos B."/>
            <person name="Lipzen A."/>
            <person name="Chen C."/>
            <person name="Yanf M."/>
            <person name="Daum C."/>
            <person name="Ng V."/>
            <person name="Clum A."/>
            <person name="Ohm R."/>
            <person name="Martin F."/>
            <person name="Silar P."/>
            <person name="Natvig D."/>
            <person name="Lalanne C."/>
            <person name="Gautier V."/>
            <person name="Ament-Velasquez S.L."/>
            <person name="Kruys A."/>
            <person name="Hutchinson M.I."/>
            <person name="Powell A.J."/>
            <person name="Barry K."/>
            <person name="Miller A.N."/>
            <person name="Grigoriev I.V."/>
            <person name="Debuchy R."/>
            <person name="Gladieux P."/>
            <person name="Thoren M.H."/>
            <person name="Johannesson H."/>
        </authorList>
    </citation>
    <scope>NUCLEOTIDE SEQUENCE</scope>
    <source>
        <strain evidence="9">PSN293</strain>
    </source>
</reference>
<name>A0AAN7BDD1_9PEZI</name>
<dbReference type="Gene3D" id="3.30.420.40">
    <property type="match status" value="1"/>
</dbReference>
<dbReference type="InterPro" id="IPR001312">
    <property type="entry name" value="Hexokinase"/>
</dbReference>
<keyword evidence="10" id="KW-1185">Reference proteome</keyword>
<dbReference type="GO" id="GO:0008865">
    <property type="term" value="F:fructokinase activity"/>
    <property type="evidence" value="ECO:0007669"/>
    <property type="project" value="TreeGrafter"/>
</dbReference>
<dbReference type="GO" id="GO:0001678">
    <property type="term" value="P:intracellular glucose homeostasis"/>
    <property type="evidence" value="ECO:0007669"/>
    <property type="project" value="InterPro"/>
</dbReference>
<protein>
    <recommendedName>
        <fullName evidence="6">Phosphotransferase</fullName>
        <ecNumber evidence="6">2.7.1.-</ecNumber>
    </recommendedName>
</protein>
<organism evidence="9 10">
    <name type="scientific">Rhypophila decipiens</name>
    <dbReference type="NCBI Taxonomy" id="261697"/>
    <lineage>
        <taxon>Eukaryota</taxon>
        <taxon>Fungi</taxon>
        <taxon>Dikarya</taxon>
        <taxon>Ascomycota</taxon>
        <taxon>Pezizomycotina</taxon>
        <taxon>Sordariomycetes</taxon>
        <taxon>Sordariomycetidae</taxon>
        <taxon>Sordariales</taxon>
        <taxon>Naviculisporaceae</taxon>
        <taxon>Rhypophila</taxon>
    </lineage>
</organism>
<feature type="domain" description="Hexokinase N-terminal" evidence="7">
    <location>
        <begin position="74"/>
        <end position="262"/>
    </location>
</feature>
<dbReference type="AlphaFoldDB" id="A0AAN7BDD1"/>
<dbReference type="PRINTS" id="PR00475">
    <property type="entry name" value="HEXOKINASE"/>
</dbReference>
<dbReference type="GO" id="GO:0006013">
    <property type="term" value="P:mannose metabolic process"/>
    <property type="evidence" value="ECO:0007669"/>
    <property type="project" value="TreeGrafter"/>
</dbReference>
<reference evidence="9" key="1">
    <citation type="journal article" date="2023" name="Mol. Phylogenet. Evol.">
        <title>Genome-scale phylogeny and comparative genomics of the fungal order Sordariales.</title>
        <authorList>
            <person name="Hensen N."/>
            <person name="Bonometti L."/>
            <person name="Westerberg I."/>
            <person name="Brannstrom I.O."/>
            <person name="Guillou S."/>
            <person name="Cros-Aarteil S."/>
            <person name="Calhoun S."/>
            <person name="Haridas S."/>
            <person name="Kuo A."/>
            <person name="Mondo S."/>
            <person name="Pangilinan J."/>
            <person name="Riley R."/>
            <person name="LaButti K."/>
            <person name="Andreopoulos B."/>
            <person name="Lipzen A."/>
            <person name="Chen C."/>
            <person name="Yan M."/>
            <person name="Daum C."/>
            <person name="Ng V."/>
            <person name="Clum A."/>
            <person name="Steindorff A."/>
            <person name="Ohm R.A."/>
            <person name="Martin F."/>
            <person name="Silar P."/>
            <person name="Natvig D.O."/>
            <person name="Lalanne C."/>
            <person name="Gautier V."/>
            <person name="Ament-Velasquez S.L."/>
            <person name="Kruys A."/>
            <person name="Hutchinson M.I."/>
            <person name="Powell A.J."/>
            <person name="Barry K."/>
            <person name="Miller A.N."/>
            <person name="Grigoriev I.V."/>
            <person name="Debuchy R."/>
            <person name="Gladieux P."/>
            <person name="Hiltunen Thoren M."/>
            <person name="Johannesson H."/>
        </authorList>
    </citation>
    <scope>NUCLEOTIDE SEQUENCE</scope>
    <source>
        <strain evidence="9">PSN293</strain>
    </source>
</reference>
<dbReference type="GO" id="GO:0006006">
    <property type="term" value="P:glucose metabolic process"/>
    <property type="evidence" value="ECO:0007669"/>
    <property type="project" value="TreeGrafter"/>
</dbReference>
<dbReference type="GO" id="GO:0019158">
    <property type="term" value="F:mannokinase activity"/>
    <property type="evidence" value="ECO:0007669"/>
    <property type="project" value="TreeGrafter"/>
</dbReference>
<evidence type="ECO:0000256" key="4">
    <source>
        <dbReference type="ARBA" id="ARBA00022777"/>
    </source>
</evidence>
<dbReference type="EC" id="2.7.1.-" evidence="6"/>
<comment type="similarity">
    <text evidence="1 6">Belongs to the hexokinase family.</text>
</comment>
<dbReference type="InterPro" id="IPR043129">
    <property type="entry name" value="ATPase_NBD"/>
</dbReference>
<dbReference type="Gene3D" id="3.40.367.20">
    <property type="match status" value="1"/>
</dbReference>
<comment type="caution">
    <text evidence="9">The sequence shown here is derived from an EMBL/GenBank/DDBJ whole genome shotgun (WGS) entry which is preliminary data.</text>
</comment>
<dbReference type="GO" id="GO:0005739">
    <property type="term" value="C:mitochondrion"/>
    <property type="evidence" value="ECO:0007669"/>
    <property type="project" value="TreeGrafter"/>
</dbReference>
<evidence type="ECO:0000259" key="7">
    <source>
        <dbReference type="Pfam" id="PF00349"/>
    </source>
</evidence>
<accession>A0AAN7BDD1</accession>
<keyword evidence="2 6" id="KW-0808">Transferase</keyword>
<dbReference type="Proteomes" id="UP001301769">
    <property type="component" value="Unassembled WGS sequence"/>
</dbReference>
<dbReference type="FunFam" id="3.40.367.20:FF:000011">
    <property type="entry name" value="Phosphotransferase"/>
    <property type="match status" value="1"/>
</dbReference>
<dbReference type="PANTHER" id="PTHR19443">
    <property type="entry name" value="HEXOKINASE"/>
    <property type="match status" value="1"/>
</dbReference>
<dbReference type="InterPro" id="IPR022673">
    <property type="entry name" value="Hexokinase_C"/>
</dbReference>
<dbReference type="InterPro" id="IPR022672">
    <property type="entry name" value="Hexokinase_N"/>
</dbReference>
<dbReference type="Pfam" id="PF03727">
    <property type="entry name" value="Hexokinase_2"/>
    <property type="match status" value="1"/>
</dbReference>
<proteinExistence type="inferred from homology"/>
<evidence type="ECO:0000256" key="6">
    <source>
        <dbReference type="RuleBase" id="RU362007"/>
    </source>
</evidence>
<dbReference type="GO" id="GO:0005829">
    <property type="term" value="C:cytosol"/>
    <property type="evidence" value="ECO:0007669"/>
    <property type="project" value="TreeGrafter"/>
</dbReference>
<dbReference type="GO" id="GO:0005524">
    <property type="term" value="F:ATP binding"/>
    <property type="evidence" value="ECO:0007669"/>
    <property type="project" value="UniProtKB-UniRule"/>
</dbReference>
<dbReference type="GO" id="GO:0005536">
    <property type="term" value="F:D-glucose binding"/>
    <property type="evidence" value="ECO:0007669"/>
    <property type="project" value="InterPro"/>
</dbReference>